<proteinExistence type="predicted"/>
<feature type="domain" description="DUF3994" evidence="3">
    <location>
        <begin position="176"/>
        <end position="285"/>
    </location>
</feature>
<reference evidence="6 7" key="1">
    <citation type="submission" date="2017-09" db="EMBL/GenBank/DDBJ databases">
        <title>Large-scale bioinformatics analysis of Bacillus genomes uncovers conserved roles of natural products in bacterial physiology.</title>
        <authorList>
            <consortium name="Agbiome Team Llc"/>
            <person name="Bleich R.M."/>
            <person name="Grubbs K.J."/>
            <person name="Santa Maria K.C."/>
            <person name="Allen S.E."/>
            <person name="Farag S."/>
            <person name="Shank E.A."/>
            <person name="Bowers A."/>
        </authorList>
    </citation>
    <scope>NUCLEOTIDE SEQUENCE [LARGE SCALE GENOMIC DNA]</scope>
    <source>
        <strain evidence="6 7">AFS037265</strain>
    </source>
</reference>
<feature type="coiled-coil region" evidence="1">
    <location>
        <begin position="67"/>
        <end position="101"/>
    </location>
</feature>
<dbReference type="InterPro" id="IPR053854">
    <property type="entry name" value="DUF7018"/>
</dbReference>
<reference evidence="5" key="2">
    <citation type="submission" date="2019-07" db="EMBL/GenBank/DDBJ databases">
        <title>Phylogenomic Reclassification of ATCC Bacillus Strains and Various Taxa within the Genus Bacillus.</title>
        <authorList>
            <person name="Riojas M.A."/>
            <person name="Frank A.M."/>
            <person name="Fenn S.L."/>
            <person name="King S.P."/>
            <person name="Brower S.M."/>
            <person name="Hazbon M.H."/>
        </authorList>
    </citation>
    <scope>NUCLEOTIDE SEQUENCE</scope>
    <source>
        <strain evidence="5">NR-12239</strain>
    </source>
</reference>
<dbReference type="Pfam" id="PF13159">
    <property type="entry name" value="DUF3994"/>
    <property type="match status" value="1"/>
</dbReference>
<evidence type="ECO:0000256" key="1">
    <source>
        <dbReference type="SAM" id="Coils"/>
    </source>
</evidence>
<evidence type="ECO:0000313" key="5">
    <source>
        <dbReference type="EMBL" id="MDR4325694.1"/>
    </source>
</evidence>
<organism evidence="6 7">
    <name type="scientific">Bacillus pseudomycoides</name>
    <dbReference type="NCBI Taxonomy" id="64104"/>
    <lineage>
        <taxon>Bacteria</taxon>
        <taxon>Bacillati</taxon>
        <taxon>Bacillota</taxon>
        <taxon>Bacilli</taxon>
        <taxon>Bacillales</taxon>
        <taxon>Bacillaceae</taxon>
        <taxon>Bacillus</taxon>
        <taxon>Bacillus cereus group</taxon>
    </lineage>
</organism>
<sequence length="300" mass="33976">MKAKKLISLALPIMLLGGCGTDQAEKKADTKVEAKTKVEEKEKLEGTDYMSRMFALDNTFETKVAEITELSAKTKDKSNDIKELNKEILKKADELNQALADFDKVEPPKEFEEPHKTILKAVDCYKEAFETQIKLAKGGSISKEKTKELQELMLKGNDYLKEGYKPIKDAYSEKMKTKANDLQNKSVGISQDGKELLGEWGSSKDGKFTKGLDFKEDGTYIIYDDVNNTPYETTHMQGKWSYNAEKQQVKMTIDEFVKDGKKVDPSQMKESIDYDVMYFTSDSLVMMDADGNKIDVVKPK</sequence>
<feature type="signal peptide" evidence="2">
    <location>
        <begin position="1"/>
        <end position="24"/>
    </location>
</feature>
<dbReference type="Proteomes" id="UP000221918">
    <property type="component" value="Unassembled WGS sequence"/>
</dbReference>
<evidence type="ECO:0000313" key="7">
    <source>
        <dbReference type="Proteomes" id="UP000221918"/>
    </source>
</evidence>
<dbReference type="InterPro" id="IPR025057">
    <property type="entry name" value="DUF3994"/>
</dbReference>
<gene>
    <name evidence="6" type="ORF">COF81_25070</name>
    <name evidence="5" type="ORF">FOS08_07000</name>
</gene>
<comment type="caution">
    <text evidence="6">The sequence shown here is derived from an EMBL/GenBank/DDBJ whole genome shotgun (WGS) entry which is preliminary data.</text>
</comment>
<name>A0AAJ3R7M9_9BACI</name>
<evidence type="ECO:0000259" key="3">
    <source>
        <dbReference type="Pfam" id="PF13159"/>
    </source>
</evidence>
<dbReference type="EMBL" id="NUTL01000134">
    <property type="protein sequence ID" value="PHE89495.1"/>
    <property type="molecule type" value="Genomic_DNA"/>
</dbReference>
<dbReference type="RefSeq" id="WP_033798254.1">
    <property type="nucleotide sequence ID" value="NZ_JANIOB010000002.1"/>
</dbReference>
<dbReference type="Pfam" id="PF22872">
    <property type="entry name" value="DUF7018"/>
    <property type="match status" value="1"/>
</dbReference>
<feature type="domain" description="DUF7018" evidence="4">
    <location>
        <begin position="47"/>
        <end position="165"/>
    </location>
</feature>
<evidence type="ECO:0000313" key="6">
    <source>
        <dbReference type="EMBL" id="PHE89495.1"/>
    </source>
</evidence>
<keyword evidence="1" id="KW-0175">Coiled coil</keyword>
<protein>
    <submittedName>
        <fullName evidence="5">DUF3994 domain-containing protein</fullName>
    </submittedName>
</protein>
<accession>A0AAJ3R7M9</accession>
<dbReference type="AlphaFoldDB" id="A0AAJ3R7M9"/>
<feature type="chain" id="PRO_5044472281" evidence="2">
    <location>
        <begin position="25"/>
        <end position="300"/>
    </location>
</feature>
<dbReference type="PROSITE" id="PS51257">
    <property type="entry name" value="PROKAR_LIPOPROTEIN"/>
    <property type="match status" value="1"/>
</dbReference>
<keyword evidence="2" id="KW-0732">Signal</keyword>
<evidence type="ECO:0000256" key="2">
    <source>
        <dbReference type="SAM" id="SignalP"/>
    </source>
</evidence>
<dbReference type="EMBL" id="VLYX01000005">
    <property type="protein sequence ID" value="MDR4325694.1"/>
    <property type="molecule type" value="Genomic_DNA"/>
</dbReference>
<dbReference type="Proteomes" id="UP001248134">
    <property type="component" value="Unassembled WGS sequence"/>
</dbReference>
<evidence type="ECO:0000259" key="4">
    <source>
        <dbReference type="Pfam" id="PF22872"/>
    </source>
</evidence>